<keyword evidence="8" id="KW-0808">Transferase</keyword>
<dbReference type="Pfam" id="PF00677">
    <property type="entry name" value="Lum_binding"/>
    <property type="match status" value="2"/>
</dbReference>
<dbReference type="EMBL" id="REFO01000011">
    <property type="protein sequence ID" value="RMA96988.1"/>
    <property type="molecule type" value="Genomic_DNA"/>
</dbReference>
<comment type="catalytic activity">
    <reaction evidence="1">
        <text>2 6,7-dimethyl-8-(1-D-ribityl)lumazine + H(+) = 5-amino-6-(D-ribitylamino)uracil + riboflavin</text>
        <dbReference type="Rhea" id="RHEA:20772"/>
        <dbReference type="ChEBI" id="CHEBI:15378"/>
        <dbReference type="ChEBI" id="CHEBI:15934"/>
        <dbReference type="ChEBI" id="CHEBI:57986"/>
        <dbReference type="ChEBI" id="CHEBI:58201"/>
        <dbReference type="EC" id="2.5.1.9"/>
    </reaction>
</comment>
<dbReference type="OrthoDB" id="9788537at2"/>
<dbReference type="GO" id="GO:0004746">
    <property type="term" value="F:riboflavin synthase activity"/>
    <property type="evidence" value="ECO:0007669"/>
    <property type="project" value="UniProtKB-UniRule"/>
</dbReference>
<dbReference type="NCBIfam" id="NF009566">
    <property type="entry name" value="PRK13020.1"/>
    <property type="match status" value="1"/>
</dbReference>
<evidence type="ECO:0000313" key="13">
    <source>
        <dbReference type="EMBL" id="RMA96988.1"/>
    </source>
</evidence>
<feature type="domain" description="Lumazine-binding" evidence="12">
    <location>
        <begin position="1"/>
        <end position="96"/>
    </location>
</feature>
<dbReference type="InterPro" id="IPR001783">
    <property type="entry name" value="Lumazine-bd"/>
</dbReference>
<dbReference type="RefSeq" id="WP_121922783.1">
    <property type="nucleotide sequence ID" value="NZ_REFO01000011.1"/>
</dbReference>
<evidence type="ECO:0000256" key="6">
    <source>
        <dbReference type="ARBA" id="ARBA00013950"/>
    </source>
</evidence>
<feature type="domain" description="Lumazine-binding" evidence="12">
    <location>
        <begin position="97"/>
        <end position="193"/>
    </location>
</feature>
<evidence type="ECO:0000256" key="11">
    <source>
        <dbReference type="PROSITE-ProRule" id="PRU00524"/>
    </source>
</evidence>
<protein>
    <recommendedName>
        <fullName evidence="6 10">Riboflavin synthase</fullName>
        <ecNumber evidence="5 10">2.5.1.9</ecNumber>
    </recommendedName>
</protein>
<gene>
    <name evidence="13" type="ORF">CLV39_0640</name>
</gene>
<dbReference type="AlphaFoldDB" id="A0A3M0BQ82"/>
<evidence type="ECO:0000256" key="3">
    <source>
        <dbReference type="ARBA" id="ARBA00004887"/>
    </source>
</evidence>
<evidence type="ECO:0000313" key="14">
    <source>
        <dbReference type="Proteomes" id="UP000280842"/>
    </source>
</evidence>
<feature type="repeat" description="Lumazine-binding" evidence="11">
    <location>
        <begin position="1"/>
        <end position="96"/>
    </location>
</feature>
<keyword evidence="14" id="KW-1185">Reference proteome</keyword>
<name>A0A3M0BQ82_9AQUI</name>
<dbReference type="FunFam" id="2.40.30.20:FF:000004">
    <property type="entry name" value="Riboflavin synthase, alpha subunit"/>
    <property type="match status" value="1"/>
</dbReference>
<dbReference type="NCBIfam" id="TIGR00187">
    <property type="entry name" value="ribE"/>
    <property type="match status" value="1"/>
</dbReference>
<dbReference type="EC" id="2.5.1.9" evidence="5 10"/>
<feature type="repeat" description="Lumazine-binding" evidence="11">
    <location>
        <begin position="97"/>
        <end position="193"/>
    </location>
</feature>
<dbReference type="InterPro" id="IPR023366">
    <property type="entry name" value="ATP_synth_asu-like_sf"/>
</dbReference>
<evidence type="ECO:0000259" key="12">
    <source>
        <dbReference type="PROSITE" id="PS51177"/>
    </source>
</evidence>
<dbReference type="PANTHER" id="PTHR21098:SF12">
    <property type="entry name" value="RIBOFLAVIN SYNTHASE"/>
    <property type="match status" value="1"/>
</dbReference>
<sequence>MFTGLIEEVGKVNQIIPKQDGILLKVNAKKILEDIKLGDSIAVNGVCLTTVDFDNSSVSFEVSKETLKRSNLKNIKTGDFVNLERALKASDRLGGHIVQGHVDTTGTIYQKSKVGEHTELIIEIPLDYTSLVIEKGSIAIDGISLTINYIKSNKIYINIIPHTLENTNLKYKKVGELVNIEFDIFSKYILKFVNSVDINKLKDKKLEELLNEF</sequence>
<dbReference type="PANTHER" id="PTHR21098">
    <property type="entry name" value="RIBOFLAVIN SYNTHASE ALPHA CHAIN"/>
    <property type="match status" value="1"/>
</dbReference>
<dbReference type="SUPFAM" id="SSF63380">
    <property type="entry name" value="Riboflavin synthase domain-like"/>
    <property type="match status" value="2"/>
</dbReference>
<dbReference type="InterPro" id="IPR017938">
    <property type="entry name" value="Riboflavin_synthase-like_b-brl"/>
</dbReference>
<organism evidence="13 14">
    <name type="scientific">Hydrogenothermus marinus</name>
    <dbReference type="NCBI Taxonomy" id="133270"/>
    <lineage>
        <taxon>Bacteria</taxon>
        <taxon>Pseudomonadati</taxon>
        <taxon>Aquificota</taxon>
        <taxon>Aquificia</taxon>
        <taxon>Aquificales</taxon>
        <taxon>Hydrogenothermaceae</taxon>
        <taxon>Hydrogenothermus</taxon>
    </lineage>
</organism>
<dbReference type="PROSITE" id="PS51177">
    <property type="entry name" value="LUMAZINE_BIND"/>
    <property type="match status" value="2"/>
</dbReference>
<keyword evidence="9" id="KW-0677">Repeat</keyword>
<evidence type="ECO:0000256" key="2">
    <source>
        <dbReference type="ARBA" id="ARBA00002803"/>
    </source>
</evidence>
<dbReference type="NCBIfam" id="NF006767">
    <property type="entry name" value="PRK09289.1"/>
    <property type="match status" value="1"/>
</dbReference>
<evidence type="ECO:0000256" key="1">
    <source>
        <dbReference type="ARBA" id="ARBA00000968"/>
    </source>
</evidence>
<comment type="function">
    <text evidence="2">Catalyzes the dismutation of two molecules of 6,7-dimethyl-8-ribityllumazine, resulting in the formation of riboflavin and 5-amino-6-(D-ribitylamino)uracil.</text>
</comment>
<evidence type="ECO:0000256" key="8">
    <source>
        <dbReference type="ARBA" id="ARBA00022679"/>
    </source>
</evidence>
<evidence type="ECO:0000256" key="5">
    <source>
        <dbReference type="ARBA" id="ARBA00012827"/>
    </source>
</evidence>
<comment type="pathway">
    <text evidence="3">Cofactor biosynthesis; riboflavin biosynthesis; riboflavin from 2-hydroxy-3-oxobutyl phosphate and 5-amino-6-(D-ribitylamino)uracil: step 2/2.</text>
</comment>
<dbReference type="CDD" id="cd00402">
    <property type="entry name" value="Riboflavin_synthase_like"/>
    <property type="match status" value="1"/>
</dbReference>
<keyword evidence="7" id="KW-0686">Riboflavin biosynthesis</keyword>
<dbReference type="Proteomes" id="UP000280842">
    <property type="component" value="Unassembled WGS sequence"/>
</dbReference>
<reference evidence="13 14" key="1">
    <citation type="submission" date="2018-10" db="EMBL/GenBank/DDBJ databases">
        <title>Genomic Encyclopedia of Archaeal and Bacterial Type Strains, Phase II (KMG-II): from individual species to whole genera.</title>
        <authorList>
            <person name="Goeker M."/>
        </authorList>
    </citation>
    <scope>NUCLEOTIDE SEQUENCE [LARGE SCALE GENOMIC DNA]</scope>
    <source>
        <strain evidence="13 14">VM1</strain>
    </source>
</reference>
<dbReference type="GO" id="GO:0009231">
    <property type="term" value="P:riboflavin biosynthetic process"/>
    <property type="evidence" value="ECO:0007669"/>
    <property type="project" value="UniProtKB-KW"/>
</dbReference>
<dbReference type="InterPro" id="IPR026017">
    <property type="entry name" value="Lumazine-bd_dom"/>
</dbReference>
<evidence type="ECO:0000256" key="10">
    <source>
        <dbReference type="NCBIfam" id="TIGR00187"/>
    </source>
</evidence>
<evidence type="ECO:0000256" key="9">
    <source>
        <dbReference type="ARBA" id="ARBA00022737"/>
    </source>
</evidence>
<evidence type="ECO:0000256" key="4">
    <source>
        <dbReference type="ARBA" id="ARBA00011233"/>
    </source>
</evidence>
<proteinExistence type="predicted"/>
<dbReference type="FunFam" id="2.40.30.20:FF:000003">
    <property type="entry name" value="Riboflavin synthase, alpha subunit"/>
    <property type="match status" value="1"/>
</dbReference>
<dbReference type="Gene3D" id="2.40.30.20">
    <property type="match status" value="2"/>
</dbReference>
<evidence type="ECO:0000256" key="7">
    <source>
        <dbReference type="ARBA" id="ARBA00022619"/>
    </source>
</evidence>
<accession>A0A3M0BQ82</accession>
<comment type="caution">
    <text evidence="13">The sequence shown here is derived from an EMBL/GenBank/DDBJ whole genome shotgun (WGS) entry which is preliminary data.</text>
</comment>
<dbReference type="PIRSF" id="PIRSF000498">
    <property type="entry name" value="Riboflavin_syn_A"/>
    <property type="match status" value="1"/>
</dbReference>
<comment type="subunit">
    <text evidence="4">Homotrimer.</text>
</comment>